<dbReference type="RefSeq" id="WP_215789190.1">
    <property type="nucleotide sequence ID" value="NZ_JAHKKG010000006.1"/>
</dbReference>
<evidence type="ECO:0000313" key="2">
    <source>
        <dbReference type="Proteomes" id="UP001519654"/>
    </source>
</evidence>
<sequence length="261" mass="28325">MRKRRDELCSLFRDHGFRLTGLADPLAAASVGASLSAPFVSIGDLQGRPRDQAFDAIVATGDPAVRAGLLALAVATDGELEALAVRAAGRMDGADPPWVAKARSPLKLLSTDRLLDQHDGGRSALVVAFGQGSRRACFFMRFHPDSLLTESIIYLPETDRNSLVAEIASGRGPAAPYRFSRRLEQTETQASMVSLVGALLEQNDWNLRRGRPLYPPALRELSRISDVVVVPAILVLLRKFVASAYGIGRWTDVDPHATAWL</sequence>
<name>A0ABS5YTH7_9ACTN</name>
<dbReference type="EMBL" id="JAHKKG010000006">
    <property type="protein sequence ID" value="MBU2665989.1"/>
    <property type="molecule type" value="Genomic_DNA"/>
</dbReference>
<comment type="caution">
    <text evidence="1">The sequence shown here is derived from an EMBL/GenBank/DDBJ whole genome shotgun (WGS) entry which is preliminary data.</text>
</comment>
<reference evidence="1 2" key="1">
    <citation type="submission" date="2021-06" db="EMBL/GenBank/DDBJ databases">
        <title>Actinoplanes lichenicola sp. nov., and Actinoplanes ovalisporus sp. nov., isolated from lichen in Thailand.</title>
        <authorList>
            <person name="Saeng-In P."/>
            <person name="Kanchanasin P."/>
            <person name="Yuki M."/>
            <person name="Kudo T."/>
            <person name="Ohkuma M."/>
            <person name="Phongsopitanun W."/>
            <person name="Tanasupawat S."/>
        </authorList>
    </citation>
    <scope>NUCLEOTIDE SEQUENCE [LARGE SCALE GENOMIC DNA]</scope>
    <source>
        <strain evidence="1 2">NBRC 110975</strain>
    </source>
</reference>
<gene>
    <name evidence="1" type="ORF">KOI35_20975</name>
</gene>
<proteinExistence type="predicted"/>
<dbReference type="Proteomes" id="UP001519654">
    <property type="component" value="Unassembled WGS sequence"/>
</dbReference>
<evidence type="ECO:0000313" key="1">
    <source>
        <dbReference type="EMBL" id="MBU2665989.1"/>
    </source>
</evidence>
<accession>A0ABS5YTH7</accession>
<organism evidence="1 2">
    <name type="scientific">Paractinoplanes bogorensis</name>
    <dbReference type="NCBI Taxonomy" id="1610840"/>
    <lineage>
        <taxon>Bacteria</taxon>
        <taxon>Bacillati</taxon>
        <taxon>Actinomycetota</taxon>
        <taxon>Actinomycetes</taxon>
        <taxon>Micromonosporales</taxon>
        <taxon>Micromonosporaceae</taxon>
        <taxon>Paractinoplanes</taxon>
    </lineage>
</organism>
<keyword evidence="2" id="KW-1185">Reference proteome</keyword>
<protein>
    <submittedName>
        <fullName evidence="1">Uncharacterized protein</fullName>
    </submittedName>
</protein>